<keyword evidence="2" id="KW-1185">Reference proteome</keyword>
<sequence>MKQAGTSITFQISLRQIEFHVQSREDYKNPGARNVVLSDTYVNIMNPLLTKWIQLRLKRGGCEAPPLPICRLEGACFQIAKCHQ</sequence>
<evidence type="ECO:0000313" key="2">
    <source>
        <dbReference type="Proteomes" id="UP001054945"/>
    </source>
</evidence>
<protein>
    <submittedName>
        <fullName evidence="1">Uncharacterized protein</fullName>
    </submittedName>
</protein>
<dbReference type="Proteomes" id="UP001054945">
    <property type="component" value="Unassembled WGS sequence"/>
</dbReference>
<reference evidence="1 2" key="1">
    <citation type="submission" date="2021-06" db="EMBL/GenBank/DDBJ databases">
        <title>Caerostris extrusa draft genome.</title>
        <authorList>
            <person name="Kono N."/>
            <person name="Arakawa K."/>
        </authorList>
    </citation>
    <scope>NUCLEOTIDE SEQUENCE [LARGE SCALE GENOMIC DNA]</scope>
</reference>
<proteinExistence type="predicted"/>
<organism evidence="1 2">
    <name type="scientific">Caerostris extrusa</name>
    <name type="common">Bark spider</name>
    <name type="synonym">Caerostris bankana</name>
    <dbReference type="NCBI Taxonomy" id="172846"/>
    <lineage>
        <taxon>Eukaryota</taxon>
        <taxon>Metazoa</taxon>
        <taxon>Ecdysozoa</taxon>
        <taxon>Arthropoda</taxon>
        <taxon>Chelicerata</taxon>
        <taxon>Arachnida</taxon>
        <taxon>Araneae</taxon>
        <taxon>Araneomorphae</taxon>
        <taxon>Entelegynae</taxon>
        <taxon>Araneoidea</taxon>
        <taxon>Araneidae</taxon>
        <taxon>Caerostris</taxon>
    </lineage>
</organism>
<name>A0AAV4PUS1_CAEEX</name>
<evidence type="ECO:0000313" key="1">
    <source>
        <dbReference type="EMBL" id="GIX99906.1"/>
    </source>
</evidence>
<comment type="caution">
    <text evidence="1">The sequence shown here is derived from an EMBL/GenBank/DDBJ whole genome shotgun (WGS) entry which is preliminary data.</text>
</comment>
<dbReference type="AlphaFoldDB" id="A0AAV4PUS1"/>
<accession>A0AAV4PUS1</accession>
<gene>
    <name evidence="1" type="ORF">CEXT_458171</name>
</gene>
<dbReference type="EMBL" id="BPLR01005113">
    <property type="protein sequence ID" value="GIX99906.1"/>
    <property type="molecule type" value="Genomic_DNA"/>
</dbReference>